<sequence length="330" mass="35773">MLVTREQLAAIMPRAHATGRAELWLPSLNAQMPAYRIDRERRIEMFLATIAEETGELQVQAENLSYTGERLYELFAGTFRDLAQARAVAAQGPEAIANWIYADARRSPGFRLGNNAPDDGWRYRGRGPMQLTGKANYFRFFAAVGMPLDTDPDYLLTPEGGAQSAAHFWAANGCNEIADSGDFTALTRRVNGGLINLATRQYYWDRAQAAIGETPMPEGEVPPRQAQPRLLLEGTTGDDVRALQATLNRTSGAPGLVEDGHFGPATGGAVKVFQARAGLHVDGLVGPLTRAALVAAAVPDRAPPAMPTSSATPAPRDFWAQLGELLRRVF</sequence>
<dbReference type="SUPFAM" id="SSF47090">
    <property type="entry name" value="PGBD-like"/>
    <property type="match status" value="1"/>
</dbReference>
<dbReference type="OrthoDB" id="3809801at2"/>
<protein>
    <recommendedName>
        <fullName evidence="1">Peptidoglycan binding-like domain-containing protein</fullName>
    </recommendedName>
</protein>
<dbReference type="InterPro" id="IPR023346">
    <property type="entry name" value="Lysozyme-like_dom_sf"/>
</dbReference>
<dbReference type="InterPro" id="IPR052354">
    <property type="entry name" value="Cell_Wall_Dynamics_Protein"/>
</dbReference>
<gene>
    <name evidence="2" type="ORF">FHP25_25060</name>
</gene>
<accession>A0A5C8PFJ2</accession>
<evidence type="ECO:0000313" key="2">
    <source>
        <dbReference type="EMBL" id="TXL72569.1"/>
    </source>
</evidence>
<reference evidence="2 3" key="1">
    <citation type="submission" date="2019-06" db="EMBL/GenBank/DDBJ databases">
        <title>New taxonomy in bacterial strain CC-CFT640, isolated from vineyard.</title>
        <authorList>
            <person name="Lin S.-Y."/>
            <person name="Tsai C.-F."/>
            <person name="Young C.-C."/>
        </authorList>
    </citation>
    <scope>NUCLEOTIDE SEQUENCE [LARGE SCALE GENOMIC DNA]</scope>
    <source>
        <strain evidence="2 3">CC-CFT640</strain>
    </source>
</reference>
<dbReference type="PANTHER" id="PTHR34408">
    <property type="entry name" value="FAMILY PROTEIN, PUTATIVE-RELATED"/>
    <property type="match status" value="1"/>
</dbReference>
<dbReference type="InterPro" id="IPR036366">
    <property type="entry name" value="PGBDSf"/>
</dbReference>
<dbReference type="InterPro" id="IPR002477">
    <property type="entry name" value="Peptidoglycan-bd-like"/>
</dbReference>
<dbReference type="EMBL" id="VDUZ01000032">
    <property type="protein sequence ID" value="TXL72569.1"/>
    <property type="molecule type" value="Genomic_DNA"/>
</dbReference>
<dbReference type="Proteomes" id="UP000321638">
    <property type="component" value="Unassembled WGS sequence"/>
</dbReference>
<dbReference type="PANTHER" id="PTHR34408:SF1">
    <property type="entry name" value="GLYCOSYL HYDROLASE FAMILY 19 DOMAIN-CONTAINING PROTEIN HI_1415"/>
    <property type="match status" value="1"/>
</dbReference>
<dbReference type="AlphaFoldDB" id="A0A5C8PFJ2"/>
<dbReference type="SUPFAM" id="SSF53955">
    <property type="entry name" value="Lysozyme-like"/>
    <property type="match status" value="1"/>
</dbReference>
<feature type="domain" description="Peptidoglycan binding-like" evidence="1">
    <location>
        <begin position="236"/>
        <end position="293"/>
    </location>
</feature>
<dbReference type="InterPro" id="IPR036365">
    <property type="entry name" value="PGBD-like_sf"/>
</dbReference>
<proteinExistence type="predicted"/>
<name>A0A5C8PFJ2_9HYPH</name>
<dbReference type="Gene3D" id="1.10.530.10">
    <property type="match status" value="1"/>
</dbReference>
<evidence type="ECO:0000259" key="1">
    <source>
        <dbReference type="Pfam" id="PF01471"/>
    </source>
</evidence>
<organism evidence="2 3">
    <name type="scientific">Vineibacter terrae</name>
    <dbReference type="NCBI Taxonomy" id="2586908"/>
    <lineage>
        <taxon>Bacteria</taxon>
        <taxon>Pseudomonadati</taxon>
        <taxon>Pseudomonadota</taxon>
        <taxon>Alphaproteobacteria</taxon>
        <taxon>Hyphomicrobiales</taxon>
        <taxon>Vineibacter</taxon>
    </lineage>
</organism>
<keyword evidence="3" id="KW-1185">Reference proteome</keyword>
<dbReference type="Gene3D" id="1.10.101.10">
    <property type="entry name" value="PGBD-like superfamily/PGBD"/>
    <property type="match status" value="1"/>
</dbReference>
<comment type="caution">
    <text evidence="2">The sequence shown here is derived from an EMBL/GenBank/DDBJ whole genome shotgun (WGS) entry which is preliminary data.</text>
</comment>
<evidence type="ECO:0000313" key="3">
    <source>
        <dbReference type="Proteomes" id="UP000321638"/>
    </source>
</evidence>
<dbReference type="Pfam" id="PF01471">
    <property type="entry name" value="PG_binding_1"/>
    <property type="match status" value="1"/>
</dbReference>